<accession>A0AAJ8K662</accession>
<dbReference type="RefSeq" id="XP_065725741.1">
    <property type="nucleotide sequence ID" value="XM_065869669.1"/>
</dbReference>
<sequence length="377" mass="42056">MSGYNDHPMDINQIMWMAVNSNPGKALWWNTFALVIQAWIVSSIITKTFQYFEYFKQSDTKLFLLLIGTGCALNVGSLGITFAEMYRLVYHAEREFHTVFRFVLFGDNAIMLLGGIFNLTCGMYYASRVWRMTNRRLWVIPLLAIGLCAPFGACLAVVAKGYKLPILVPENLPKLQPFFMDFARINKIWGGMSLAMDGILCITLTILLMRSKESVFANETRLLHKLVSLMYESMLPPVIFLIIAQASGNMQGAPNTDWRKFVVICIPGLYFHSVLSALVSRQTIRGMLEARLSSEGVKATSKGSGGVYASFSYPSSSRDGAGTLTVDRSKISGEGEYEMSSKEGSVEQNVKISRLESHRSGHPFLSSVNSKSEAHRN</sequence>
<feature type="domain" description="DUF6534" evidence="3">
    <location>
        <begin position="193"/>
        <end position="282"/>
    </location>
</feature>
<keyword evidence="2" id="KW-0472">Membrane</keyword>
<feature type="transmembrane region" description="Helical" evidence="2">
    <location>
        <begin position="137"/>
        <end position="159"/>
    </location>
</feature>
<evidence type="ECO:0000256" key="1">
    <source>
        <dbReference type="SAM" id="MobiDB-lite"/>
    </source>
</evidence>
<feature type="transmembrane region" description="Helical" evidence="2">
    <location>
        <begin position="229"/>
        <end position="246"/>
    </location>
</feature>
<keyword evidence="2" id="KW-1133">Transmembrane helix</keyword>
<feature type="transmembrane region" description="Helical" evidence="2">
    <location>
        <begin position="188"/>
        <end position="208"/>
    </location>
</feature>
<dbReference type="GeneID" id="30206530"/>
<evidence type="ECO:0000259" key="3">
    <source>
        <dbReference type="Pfam" id="PF20152"/>
    </source>
</evidence>
<dbReference type="AlphaFoldDB" id="A0AAJ8K662"/>
<protein>
    <recommendedName>
        <fullName evidence="3">DUF6534 domain-containing protein</fullName>
    </recommendedName>
</protein>
<keyword evidence="5" id="KW-1185">Reference proteome</keyword>
<feature type="region of interest" description="Disordered" evidence="1">
    <location>
        <begin position="322"/>
        <end position="377"/>
    </location>
</feature>
<dbReference type="EMBL" id="CP144542">
    <property type="protein sequence ID" value="WVW81437.1"/>
    <property type="molecule type" value="Genomic_DNA"/>
</dbReference>
<feature type="transmembrane region" description="Helical" evidence="2">
    <location>
        <begin position="102"/>
        <end position="125"/>
    </location>
</feature>
<dbReference type="Proteomes" id="UP000092730">
    <property type="component" value="Chromosome 2"/>
</dbReference>
<feature type="transmembrane region" description="Helical" evidence="2">
    <location>
        <begin position="27"/>
        <end position="50"/>
    </location>
</feature>
<feature type="compositionally biased region" description="Basic and acidic residues" evidence="1">
    <location>
        <begin position="327"/>
        <end position="345"/>
    </location>
</feature>
<evidence type="ECO:0000313" key="5">
    <source>
        <dbReference type="Proteomes" id="UP000092730"/>
    </source>
</evidence>
<organism evidence="4 5">
    <name type="scientific">Kwoniella bestiolae CBS 10118</name>
    <dbReference type="NCBI Taxonomy" id="1296100"/>
    <lineage>
        <taxon>Eukaryota</taxon>
        <taxon>Fungi</taxon>
        <taxon>Dikarya</taxon>
        <taxon>Basidiomycota</taxon>
        <taxon>Agaricomycotina</taxon>
        <taxon>Tremellomycetes</taxon>
        <taxon>Tremellales</taxon>
        <taxon>Cryptococcaceae</taxon>
        <taxon>Kwoniella</taxon>
    </lineage>
</organism>
<dbReference type="InterPro" id="IPR045339">
    <property type="entry name" value="DUF6534"/>
</dbReference>
<keyword evidence="2" id="KW-0812">Transmembrane</keyword>
<dbReference type="Pfam" id="PF20152">
    <property type="entry name" value="DUF6534"/>
    <property type="match status" value="1"/>
</dbReference>
<feature type="transmembrane region" description="Helical" evidence="2">
    <location>
        <begin position="258"/>
        <end position="279"/>
    </location>
</feature>
<feature type="transmembrane region" description="Helical" evidence="2">
    <location>
        <begin position="62"/>
        <end position="82"/>
    </location>
</feature>
<reference evidence="4" key="2">
    <citation type="submission" date="2024-02" db="EMBL/GenBank/DDBJ databases">
        <title>Comparative genomics of Cryptococcus and Kwoniella reveals pathogenesis evolution and contrasting modes of karyotype evolution via chromosome fusion or intercentromeric recombination.</title>
        <authorList>
            <person name="Coelho M.A."/>
            <person name="David-Palma M."/>
            <person name="Shea T."/>
            <person name="Bowers K."/>
            <person name="McGinley-Smith S."/>
            <person name="Mohammad A.W."/>
            <person name="Gnirke A."/>
            <person name="Yurkov A.M."/>
            <person name="Nowrousian M."/>
            <person name="Sun S."/>
            <person name="Cuomo C.A."/>
            <person name="Heitman J."/>
        </authorList>
    </citation>
    <scope>NUCLEOTIDE SEQUENCE</scope>
    <source>
        <strain evidence="4">CBS 10118</strain>
    </source>
</reference>
<reference evidence="4" key="1">
    <citation type="submission" date="2013-07" db="EMBL/GenBank/DDBJ databases">
        <authorList>
            <consortium name="The Broad Institute Genome Sequencing Platform"/>
            <person name="Cuomo C."/>
            <person name="Litvintseva A."/>
            <person name="Chen Y."/>
            <person name="Heitman J."/>
            <person name="Sun S."/>
            <person name="Springer D."/>
            <person name="Dromer F."/>
            <person name="Young S.K."/>
            <person name="Zeng Q."/>
            <person name="Gargeya S."/>
            <person name="Fitzgerald M."/>
            <person name="Abouelleil A."/>
            <person name="Alvarado L."/>
            <person name="Berlin A.M."/>
            <person name="Chapman S.B."/>
            <person name="Dewar J."/>
            <person name="Goldberg J."/>
            <person name="Griggs A."/>
            <person name="Gujja S."/>
            <person name="Hansen M."/>
            <person name="Howarth C."/>
            <person name="Imamovic A."/>
            <person name="Larimer J."/>
            <person name="McCowan C."/>
            <person name="Murphy C."/>
            <person name="Pearson M."/>
            <person name="Priest M."/>
            <person name="Roberts A."/>
            <person name="Saif S."/>
            <person name="Shea T."/>
            <person name="Sykes S."/>
            <person name="Wortman J."/>
            <person name="Nusbaum C."/>
            <person name="Birren B."/>
        </authorList>
    </citation>
    <scope>NUCLEOTIDE SEQUENCE</scope>
    <source>
        <strain evidence="4">CBS 10118</strain>
    </source>
</reference>
<dbReference type="PANTHER" id="PTHR40465">
    <property type="entry name" value="CHROMOSOME 1, WHOLE GENOME SHOTGUN SEQUENCE"/>
    <property type="match status" value="1"/>
</dbReference>
<dbReference type="PANTHER" id="PTHR40465:SF1">
    <property type="entry name" value="DUF6534 DOMAIN-CONTAINING PROTEIN"/>
    <property type="match status" value="1"/>
</dbReference>
<evidence type="ECO:0000313" key="4">
    <source>
        <dbReference type="EMBL" id="WVW81437.1"/>
    </source>
</evidence>
<name>A0AAJ8K662_9TREE</name>
<evidence type="ECO:0000256" key="2">
    <source>
        <dbReference type="SAM" id="Phobius"/>
    </source>
</evidence>
<proteinExistence type="predicted"/>
<gene>
    <name evidence="4" type="ORF">I302_103431</name>
</gene>
<dbReference type="KEGG" id="kbi:30206530"/>